<name>A0A1H4UW17_TSUTY</name>
<gene>
    <name evidence="1" type="ORF">SAMN04489793_3042</name>
</gene>
<dbReference type="EMBL" id="FNSA01000003">
    <property type="protein sequence ID" value="SEC72421.1"/>
    <property type="molecule type" value="Genomic_DNA"/>
</dbReference>
<organism evidence="1 2">
    <name type="scientific">Tsukamurella tyrosinosolvens</name>
    <dbReference type="NCBI Taxonomy" id="57704"/>
    <lineage>
        <taxon>Bacteria</taxon>
        <taxon>Bacillati</taxon>
        <taxon>Actinomycetota</taxon>
        <taxon>Actinomycetes</taxon>
        <taxon>Mycobacteriales</taxon>
        <taxon>Tsukamurellaceae</taxon>
        <taxon>Tsukamurella</taxon>
    </lineage>
</organism>
<keyword evidence="2" id="KW-1185">Reference proteome</keyword>
<evidence type="ECO:0000313" key="1">
    <source>
        <dbReference type="EMBL" id="SEC72421.1"/>
    </source>
</evidence>
<accession>A0A1H4UW17</accession>
<dbReference type="SUPFAM" id="SSF102462">
    <property type="entry name" value="Peptidyl-tRNA hydrolase II"/>
    <property type="match status" value="1"/>
</dbReference>
<proteinExistence type="predicted"/>
<dbReference type="InterPro" id="IPR023476">
    <property type="entry name" value="Pep_tRNA_hydro_II_dom_sf"/>
</dbReference>
<evidence type="ECO:0000313" key="2">
    <source>
        <dbReference type="Proteomes" id="UP000182241"/>
    </source>
</evidence>
<reference evidence="2" key="1">
    <citation type="submission" date="2016-10" db="EMBL/GenBank/DDBJ databases">
        <authorList>
            <person name="Varghese N."/>
            <person name="Submissions S."/>
        </authorList>
    </citation>
    <scope>NUCLEOTIDE SEQUENCE [LARGE SCALE GENOMIC DNA]</scope>
    <source>
        <strain evidence="2">DSM 44234</strain>
    </source>
</reference>
<dbReference type="Proteomes" id="UP000182241">
    <property type="component" value="Unassembled WGS sequence"/>
</dbReference>
<dbReference type="RefSeq" id="WP_068740178.1">
    <property type="nucleotide sequence ID" value="NZ_LSRJ01000005.1"/>
</dbReference>
<sequence length="194" mass="20333">MTASDALVQPIMLPPNAKTFPLSAGVTAAASASARALEASDRTDPAWEHWLGGRFTKSVRVAKSHADFALAIASCAYAVEEQGVRAAAFAPLTYAEMPRWMSRARVEGLHCADDLPEHPGSSEWSVGVIGNMSAGKMAAQVAHALCAIVLEVGNLPTFDVYRAPASASGQIEIVDAGLTEFDGVPTRTVVASPR</sequence>
<protein>
    <submittedName>
        <fullName evidence="1">Uncharacterized protein</fullName>
    </submittedName>
</protein>
<dbReference type="AlphaFoldDB" id="A0A1H4UW17"/>
<dbReference type="STRING" id="57704.SAMN04489793_3042"/>